<feature type="region of interest" description="Disordered" evidence="1">
    <location>
        <begin position="1"/>
        <end position="42"/>
    </location>
</feature>
<dbReference type="AlphaFoldDB" id="A0AAW4PWT6"/>
<feature type="compositionally biased region" description="Polar residues" evidence="1">
    <location>
        <begin position="21"/>
        <end position="40"/>
    </location>
</feature>
<accession>A0AAW4PWT6</accession>
<proteinExistence type="predicted"/>
<evidence type="ECO:0000313" key="3">
    <source>
        <dbReference type="Proteomes" id="UP001430377"/>
    </source>
</evidence>
<comment type="caution">
    <text evidence="2">The sequence shown here is derived from an EMBL/GenBank/DDBJ whole genome shotgun (WGS) entry which is preliminary data.</text>
</comment>
<evidence type="ECO:0000256" key="1">
    <source>
        <dbReference type="SAM" id="MobiDB-lite"/>
    </source>
</evidence>
<protein>
    <submittedName>
        <fullName evidence="2">Uncharacterized protein</fullName>
    </submittedName>
</protein>
<sequence length="174" mass="19062">MKRGSSAQKSADGRDNALDRASSNRSMSIHTRTGNQTAGTTRVWKWNDTAKDPMIIPDSWAQAGGYETADNGEEQFFAVEVRFGILLEYDTNSAGEAAGVANRERPGIRTLYVSEDGGRAIVVESQAERSGSSITPREDWASIITRPAGAGDEVDAERRDAYRSLIRDLYEVDN</sequence>
<gene>
    <name evidence="2" type="ORF">EGH21_22445</name>
</gene>
<organism evidence="2 3">
    <name type="scientific">Haloarcula rubra</name>
    <dbReference type="NCBI Taxonomy" id="2487747"/>
    <lineage>
        <taxon>Archaea</taxon>
        <taxon>Methanobacteriati</taxon>
        <taxon>Methanobacteriota</taxon>
        <taxon>Stenosarchaea group</taxon>
        <taxon>Halobacteria</taxon>
        <taxon>Halobacteriales</taxon>
        <taxon>Haloarculaceae</taxon>
        <taxon>Haloarcula</taxon>
    </lineage>
</organism>
<name>A0AAW4PWT6_9EURY</name>
<reference evidence="2 3" key="1">
    <citation type="submission" date="2021-06" db="EMBL/GenBank/DDBJ databases">
        <title>Halomicroarcula sp. a new haloarchaeum isolated from saline soil.</title>
        <authorList>
            <person name="Duran-Viseras A."/>
            <person name="Sanchez-Porro C."/>
            <person name="Ventosa A."/>
        </authorList>
    </citation>
    <scope>NUCLEOTIDE SEQUENCE [LARGE SCALE GENOMIC DNA]</scope>
    <source>
        <strain evidence="2 3">F13</strain>
    </source>
</reference>
<dbReference type="EMBL" id="RKLR01000019">
    <property type="protein sequence ID" value="MBX0325781.1"/>
    <property type="molecule type" value="Genomic_DNA"/>
</dbReference>
<dbReference type="Proteomes" id="UP001430377">
    <property type="component" value="Unassembled WGS sequence"/>
</dbReference>
<evidence type="ECO:0000313" key="2">
    <source>
        <dbReference type="EMBL" id="MBX0325781.1"/>
    </source>
</evidence>
<keyword evidence="3" id="KW-1185">Reference proteome</keyword>